<dbReference type="Proteomes" id="UP000287033">
    <property type="component" value="Unassembled WGS sequence"/>
</dbReference>
<feature type="domain" description="T-SNARE coiled-coil homology" evidence="10">
    <location>
        <begin position="167"/>
        <end position="203"/>
    </location>
</feature>
<dbReference type="Gene3D" id="1.20.5.110">
    <property type="match status" value="2"/>
</dbReference>
<gene>
    <name evidence="11" type="ORF">chiPu_0012245</name>
</gene>
<dbReference type="InterPro" id="IPR004182">
    <property type="entry name" value="GRAM"/>
</dbReference>
<dbReference type="SUPFAM" id="SSF58038">
    <property type="entry name" value="SNARE fusion complex"/>
    <property type="match status" value="2"/>
</dbReference>
<dbReference type="GO" id="GO:0048471">
    <property type="term" value="C:perinuclear region of cytoplasm"/>
    <property type="evidence" value="ECO:0007669"/>
    <property type="project" value="UniProtKB-SubCell"/>
</dbReference>
<dbReference type="FunFam" id="2.30.29.30:FF:000269">
    <property type="entry name" value="Synaptosomal-associated protein 47"/>
    <property type="match status" value="1"/>
</dbReference>
<organism evidence="11 12">
    <name type="scientific">Chiloscyllium punctatum</name>
    <name type="common">Brownbanded bambooshark</name>
    <name type="synonym">Hemiscyllium punctatum</name>
    <dbReference type="NCBI Taxonomy" id="137246"/>
    <lineage>
        <taxon>Eukaryota</taxon>
        <taxon>Metazoa</taxon>
        <taxon>Chordata</taxon>
        <taxon>Craniata</taxon>
        <taxon>Vertebrata</taxon>
        <taxon>Chondrichthyes</taxon>
        <taxon>Elasmobranchii</taxon>
        <taxon>Galeomorphii</taxon>
        <taxon>Galeoidea</taxon>
        <taxon>Orectolobiformes</taxon>
        <taxon>Hemiscylliidae</taxon>
        <taxon>Chiloscyllium</taxon>
    </lineage>
</organism>
<dbReference type="InterPro" id="IPR011993">
    <property type="entry name" value="PH-like_dom_sf"/>
</dbReference>
<evidence type="ECO:0000256" key="6">
    <source>
        <dbReference type="ARBA" id="ARBA00023136"/>
    </source>
</evidence>
<evidence type="ECO:0000256" key="3">
    <source>
        <dbReference type="ARBA" id="ARBA00022490"/>
    </source>
</evidence>
<dbReference type="PANTHER" id="PTHR19305:SF1">
    <property type="entry name" value="SYNAPTOSOMAL-ASSOCIATED PROTEIN 47"/>
    <property type="match status" value="1"/>
</dbReference>
<dbReference type="PANTHER" id="PTHR19305">
    <property type="entry name" value="SYNAPTOSOMAL ASSOCIATED PROTEIN"/>
    <property type="match status" value="1"/>
</dbReference>
<dbReference type="Pfam" id="PF02893">
    <property type="entry name" value="GRAM"/>
    <property type="match status" value="1"/>
</dbReference>
<evidence type="ECO:0000256" key="9">
    <source>
        <dbReference type="ARBA" id="ARBA00032027"/>
    </source>
</evidence>
<reference evidence="11 12" key="1">
    <citation type="journal article" date="2018" name="Nat. Ecol. Evol.">
        <title>Shark genomes provide insights into elasmobranch evolution and the origin of vertebrates.</title>
        <authorList>
            <person name="Hara Y"/>
            <person name="Yamaguchi K"/>
            <person name="Onimaru K"/>
            <person name="Kadota M"/>
            <person name="Koyanagi M"/>
            <person name="Keeley SD"/>
            <person name="Tatsumi K"/>
            <person name="Tanaka K"/>
            <person name="Motone F"/>
            <person name="Kageyama Y"/>
            <person name="Nozu R"/>
            <person name="Adachi N"/>
            <person name="Nishimura O"/>
            <person name="Nakagawa R"/>
            <person name="Tanegashima C"/>
            <person name="Kiyatake I"/>
            <person name="Matsumoto R"/>
            <person name="Murakumo K"/>
            <person name="Nishida K"/>
            <person name="Terakita A"/>
            <person name="Kuratani S"/>
            <person name="Sato K"/>
            <person name="Hyodo S Kuraku.S."/>
        </authorList>
    </citation>
    <scope>NUCLEOTIDE SEQUENCE [LARGE SCALE GENOMIC DNA]</scope>
</reference>
<feature type="domain" description="T-SNARE coiled-coil homology" evidence="10">
    <location>
        <begin position="387"/>
        <end position="449"/>
    </location>
</feature>
<dbReference type="GO" id="GO:0031629">
    <property type="term" value="P:synaptic vesicle fusion to presynaptic active zone membrane"/>
    <property type="evidence" value="ECO:0007669"/>
    <property type="project" value="TreeGrafter"/>
</dbReference>
<dbReference type="AlphaFoldDB" id="A0A401STP7"/>
<dbReference type="OMA" id="DICIHTW"/>
<evidence type="ECO:0000259" key="10">
    <source>
        <dbReference type="PROSITE" id="PS50192"/>
    </source>
</evidence>
<keyword evidence="3" id="KW-0963">Cytoplasm</keyword>
<dbReference type="GO" id="GO:0012505">
    <property type="term" value="C:endomembrane system"/>
    <property type="evidence" value="ECO:0007669"/>
    <property type="project" value="UniProtKB-SubCell"/>
</dbReference>
<evidence type="ECO:0000313" key="12">
    <source>
        <dbReference type="Proteomes" id="UP000287033"/>
    </source>
</evidence>
<sequence>MGRALKDFVKRYPSIYQHTHTHHLGGRRAAVMNKDLCIHSWPGSYYLDSEKRWVYGKLSLTPGQLAFTSDKEGLTLTSFKLSAITSIKKEASSFIFSSLTVLVNGNEKHWFSSLQPNRTVVFNVIEHFWQAQLLSSDGVEVEASPDRTSKGKQLIHLASSSHQRLEDTAKVLHHQGEQFDRIMKGLDKIESDMDVANRLLTELESPPWWPFSSRLRKAQQETKSQQELPRSASKAFGKEGLILKVPVLYSQGQDPNLKQGTLAVLCSGLEICDSSDQLVHKFRREEVDDVKVQSPYEMVVRQRFIGKPDISFTLQSAKMTDVVSIVEIQYSKKVQFKDDLLGLFRPEDSPVSDNVGMGGSIWNAATGFLDRVMHPVSASGGQMSQQMSEQTVSEAEAQELRQILRKLKTIALDTEAELERQDEVLDVISSSTDQATSRINMSHRRMRKLL</sequence>
<protein>
    <recommendedName>
        <fullName evidence="8">Synaptosomal-associated protein 47</fullName>
    </recommendedName>
    <alternativeName>
        <fullName evidence="9">Synaptosomal-associated 47 kDa protein</fullName>
    </alternativeName>
</protein>
<evidence type="ECO:0000256" key="4">
    <source>
        <dbReference type="ARBA" id="ARBA00022737"/>
    </source>
</evidence>
<evidence type="ECO:0000313" key="11">
    <source>
        <dbReference type="EMBL" id="GCC33774.1"/>
    </source>
</evidence>
<evidence type="ECO:0000256" key="5">
    <source>
        <dbReference type="ARBA" id="ARBA00023054"/>
    </source>
</evidence>
<name>A0A401STP7_CHIPU</name>
<dbReference type="InterPro" id="IPR000727">
    <property type="entry name" value="T_SNARE_dom"/>
</dbReference>
<dbReference type="EMBL" id="BEZZ01000543">
    <property type="protein sequence ID" value="GCC33774.1"/>
    <property type="molecule type" value="Genomic_DNA"/>
</dbReference>
<keyword evidence="4" id="KW-0677">Repeat</keyword>
<dbReference type="FunFam" id="1.20.5.110:FF:000052">
    <property type="entry name" value="synaptosomal-associated protein 47"/>
    <property type="match status" value="1"/>
</dbReference>
<keyword evidence="5" id="KW-0175">Coiled coil</keyword>
<dbReference type="PROSITE" id="PS50192">
    <property type="entry name" value="T_SNARE"/>
    <property type="match status" value="2"/>
</dbReference>
<dbReference type="GO" id="GO:0098793">
    <property type="term" value="C:presynapse"/>
    <property type="evidence" value="ECO:0007669"/>
    <property type="project" value="GOC"/>
</dbReference>
<evidence type="ECO:0000256" key="2">
    <source>
        <dbReference type="ARBA" id="ARBA00004556"/>
    </source>
</evidence>
<dbReference type="Gene3D" id="2.30.29.30">
    <property type="entry name" value="Pleckstrin-homology domain (PH domain)/Phosphotyrosine-binding domain (PTB)"/>
    <property type="match status" value="1"/>
</dbReference>
<dbReference type="GO" id="GO:0019905">
    <property type="term" value="F:syntaxin binding"/>
    <property type="evidence" value="ECO:0007669"/>
    <property type="project" value="TreeGrafter"/>
</dbReference>
<evidence type="ECO:0000256" key="1">
    <source>
        <dbReference type="ARBA" id="ARBA00004308"/>
    </source>
</evidence>
<accession>A0A401STP7</accession>
<dbReference type="GO" id="GO:0016082">
    <property type="term" value="P:synaptic vesicle priming"/>
    <property type="evidence" value="ECO:0007669"/>
    <property type="project" value="TreeGrafter"/>
</dbReference>
<dbReference type="SMART" id="SM00397">
    <property type="entry name" value="t_SNARE"/>
    <property type="match status" value="2"/>
</dbReference>
<comment type="subcellular location">
    <subcellularLocation>
        <location evidence="2">Cytoplasm</location>
        <location evidence="2">Perinuclear region</location>
    </subcellularLocation>
    <subcellularLocation>
        <location evidence="1">Endomembrane system</location>
    </subcellularLocation>
</comment>
<comment type="caution">
    <text evidence="11">The sequence shown here is derived from an EMBL/GenBank/DDBJ whole genome shotgun (WGS) entry which is preliminary data.</text>
</comment>
<comment type="similarity">
    <text evidence="7">Belongs to the SVAP1 family.</text>
</comment>
<evidence type="ECO:0000256" key="8">
    <source>
        <dbReference type="ARBA" id="ARBA00024443"/>
    </source>
</evidence>
<keyword evidence="6" id="KW-0472">Membrane</keyword>
<dbReference type="STRING" id="137246.A0A401STP7"/>
<dbReference type="GO" id="GO:0005484">
    <property type="term" value="F:SNAP receptor activity"/>
    <property type="evidence" value="ECO:0007669"/>
    <property type="project" value="TreeGrafter"/>
</dbReference>
<dbReference type="OrthoDB" id="10009801at2759"/>
<evidence type="ECO:0000256" key="7">
    <source>
        <dbReference type="ARBA" id="ARBA00024354"/>
    </source>
</evidence>
<keyword evidence="12" id="KW-1185">Reference proteome</keyword>
<dbReference type="GO" id="GO:0031201">
    <property type="term" value="C:SNARE complex"/>
    <property type="evidence" value="ECO:0007669"/>
    <property type="project" value="TreeGrafter"/>
</dbReference>
<dbReference type="GO" id="GO:0005886">
    <property type="term" value="C:plasma membrane"/>
    <property type="evidence" value="ECO:0007669"/>
    <property type="project" value="TreeGrafter"/>
</dbReference>
<dbReference type="CDD" id="cd15888">
    <property type="entry name" value="SNARE_SNAP47N"/>
    <property type="match status" value="1"/>
</dbReference>
<proteinExistence type="inferred from homology"/>